<dbReference type="InterPro" id="IPR027408">
    <property type="entry name" value="PNPase/RNase_PH_dom_sf"/>
</dbReference>
<feature type="domain" description="Exoribonuclease phosphorolytic" evidence="2">
    <location>
        <begin position="22"/>
        <end position="76"/>
    </location>
</feature>
<dbReference type="GO" id="GO:0034475">
    <property type="term" value="P:U4 snRNA 3'-end processing"/>
    <property type="evidence" value="ECO:0007669"/>
    <property type="project" value="TreeGrafter"/>
</dbReference>
<comment type="caution">
    <text evidence="3">The sequence shown here is derived from an EMBL/GenBank/DDBJ whole genome shotgun (WGS) entry which is preliminary data.</text>
</comment>
<dbReference type="GO" id="GO:0016075">
    <property type="term" value="P:rRNA catabolic process"/>
    <property type="evidence" value="ECO:0007669"/>
    <property type="project" value="TreeGrafter"/>
</dbReference>
<dbReference type="PANTHER" id="PTHR11953">
    <property type="entry name" value="EXOSOME COMPLEX COMPONENT"/>
    <property type="match status" value="1"/>
</dbReference>
<proteinExistence type="inferred from homology"/>
<dbReference type="GO" id="GO:0003723">
    <property type="term" value="F:RNA binding"/>
    <property type="evidence" value="ECO:0007669"/>
    <property type="project" value="TreeGrafter"/>
</dbReference>
<keyword evidence="4" id="KW-1185">Reference proteome</keyword>
<name>A0A9Q3PS98_9BASI</name>
<dbReference type="EMBL" id="AVOT02087776">
    <property type="protein sequence ID" value="MBW0571236.1"/>
    <property type="molecule type" value="Genomic_DNA"/>
</dbReference>
<dbReference type="SUPFAM" id="SSF55666">
    <property type="entry name" value="Ribonuclease PH domain 2-like"/>
    <property type="match status" value="1"/>
</dbReference>
<evidence type="ECO:0000313" key="3">
    <source>
        <dbReference type="EMBL" id="MBW0571236.1"/>
    </source>
</evidence>
<comment type="similarity">
    <text evidence="1">Belongs to the RNase PH family.</text>
</comment>
<dbReference type="SUPFAM" id="SSF54211">
    <property type="entry name" value="Ribosomal protein S5 domain 2-like"/>
    <property type="match status" value="1"/>
</dbReference>
<dbReference type="OrthoDB" id="437922at2759"/>
<dbReference type="GO" id="GO:0071028">
    <property type="term" value="P:nuclear mRNA surveillance"/>
    <property type="evidence" value="ECO:0007669"/>
    <property type="project" value="TreeGrafter"/>
</dbReference>
<dbReference type="PANTHER" id="PTHR11953:SF0">
    <property type="entry name" value="EXOSOME COMPLEX COMPONENT RRP41"/>
    <property type="match status" value="1"/>
</dbReference>
<dbReference type="InterPro" id="IPR020568">
    <property type="entry name" value="Ribosomal_Su5_D2-typ_SF"/>
</dbReference>
<dbReference type="GO" id="GO:0005730">
    <property type="term" value="C:nucleolus"/>
    <property type="evidence" value="ECO:0007669"/>
    <property type="project" value="TreeGrafter"/>
</dbReference>
<sequence length="202" mass="22972">MSSFSNNLEPKKNKKFNKNFFNDLIKLLKNSFENLIFLHLYPKTSIKIFLQVLQFDGSLIQTSINAITLALISSGILIKDYLIGITLANISNSSFNNNNYLIDLTNFEQNDLPNLTVAVLPRTKKISLIHLDSRINIDNFQSSLQIAIDAALVLQVELDREVRRWSAELDASFHDPIIYKSIQPTGLVAQQNPHLLIDQEMN</sequence>
<gene>
    <name evidence="3" type="ORF">O181_110951</name>
</gene>
<dbReference type="Pfam" id="PF01138">
    <property type="entry name" value="RNase_PH"/>
    <property type="match status" value="1"/>
</dbReference>
<reference evidence="3" key="1">
    <citation type="submission" date="2021-03" db="EMBL/GenBank/DDBJ databases">
        <title>Draft genome sequence of rust myrtle Austropuccinia psidii MF-1, a brazilian biotype.</title>
        <authorList>
            <person name="Quecine M.C."/>
            <person name="Pachon D.M.R."/>
            <person name="Bonatelli M.L."/>
            <person name="Correr F.H."/>
            <person name="Franceschini L.M."/>
            <person name="Leite T.F."/>
            <person name="Margarido G.R.A."/>
            <person name="Almeida C.A."/>
            <person name="Ferrarezi J.A."/>
            <person name="Labate C.A."/>
        </authorList>
    </citation>
    <scope>NUCLEOTIDE SEQUENCE</scope>
    <source>
        <strain evidence="3">MF-1</strain>
    </source>
</reference>
<dbReference type="AlphaFoldDB" id="A0A9Q3PS98"/>
<dbReference type="InterPro" id="IPR036345">
    <property type="entry name" value="ExoRNase_PH_dom2_sf"/>
</dbReference>
<dbReference type="GO" id="GO:0071051">
    <property type="term" value="P:poly(A)-dependent snoRNA 3'-end processing"/>
    <property type="evidence" value="ECO:0007669"/>
    <property type="project" value="TreeGrafter"/>
</dbReference>
<evidence type="ECO:0000256" key="1">
    <source>
        <dbReference type="ARBA" id="ARBA00006678"/>
    </source>
</evidence>
<dbReference type="GO" id="GO:0000176">
    <property type="term" value="C:nuclear exosome (RNase complex)"/>
    <property type="evidence" value="ECO:0007669"/>
    <property type="project" value="UniProtKB-ARBA"/>
</dbReference>
<protein>
    <recommendedName>
        <fullName evidence="2">Exoribonuclease phosphorolytic domain-containing protein</fullName>
    </recommendedName>
</protein>
<accession>A0A9Q3PS98</accession>
<dbReference type="InterPro" id="IPR001247">
    <property type="entry name" value="ExoRNase_PH_dom1"/>
</dbReference>
<dbReference type="GO" id="GO:0000177">
    <property type="term" value="C:cytoplasmic exosome (RNase complex)"/>
    <property type="evidence" value="ECO:0007669"/>
    <property type="project" value="TreeGrafter"/>
</dbReference>
<dbReference type="Gene3D" id="3.30.230.70">
    <property type="entry name" value="GHMP Kinase, N-terminal domain"/>
    <property type="match status" value="1"/>
</dbReference>
<evidence type="ECO:0000313" key="4">
    <source>
        <dbReference type="Proteomes" id="UP000765509"/>
    </source>
</evidence>
<evidence type="ECO:0000259" key="2">
    <source>
        <dbReference type="Pfam" id="PF01138"/>
    </source>
</evidence>
<dbReference type="InterPro" id="IPR050080">
    <property type="entry name" value="RNase_PH"/>
</dbReference>
<organism evidence="3 4">
    <name type="scientific">Austropuccinia psidii MF-1</name>
    <dbReference type="NCBI Taxonomy" id="1389203"/>
    <lineage>
        <taxon>Eukaryota</taxon>
        <taxon>Fungi</taxon>
        <taxon>Dikarya</taxon>
        <taxon>Basidiomycota</taxon>
        <taxon>Pucciniomycotina</taxon>
        <taxon>Pucciniomycetes</taxon>
        <taxon>Pucciniales</taxon>
        <taxon>Sphaerophragmiaceae</taxon>
        <taxon>Austropuccinia</taxon>
    </lineage>
</organism>
<dbReference type="Proteomes" id="UP000765509">
    <property type="component" value="Unassembled WGS sequence"/>
</dbReference>